<evidence type="ECO:0000313" key="1">
    <source>
        <dbReference type="EMBL" id="MDY0746463.1"/>
    </source>
</evidence>
<organism evidence="1 2">
    <name type="scientific">Roseateles agri</name>
    <dbReference type="NCBI Taxonomy" id="3098619"/>
    <lineage>
        <taxon>Bacteria</taxon>
        <taxon>Pseudomonadati</taxon>
        <taxon>Pseudomonadota</taxon>
        <taxon>Betaproteobacteria</taxon>
        <taxon>Burkholderiales</taxon>
        <taxon>Sphaerotilaceae</taxon>
        <taxon>Roseateles</taxon>
    </lineage>
</organism>
<dbReference type="RefSeq" id="WP_320424391.1">
    <property type="nucleotide sequence ID" value="NZ_JAXCLA010000006.1"/>
</dbReference>
<keyword evidence="2" id="KW-1185">Reference proteome</keyword>
<name>A0ABU5DL76_9BURK</name>
<dbReference type="EMBL" id="JAXCLA010000006">
    <property type="protein sequence ID" value="MDY0746463.1"/>
    <property type="molecule type" value="Genomic_DNA"/>
</dbReference>
<dbReference type="Proteomes" id="UP001285263">
    <property type="component" value="Unassembled WGS sequence"/>
</dbReference>
<gene>
    <name evidence="1" type="ORF">SNE35_18265</name>
</gene>
<sequence>MPKIVHVGYRSPIASSMAWLHGLLAKRPRVRVVVRPGARH</sequence>
<comment type="caution">
    <text evidence="1">The sequence shown here is derived from an EMBL/GenBank/DDBJ whole genome shotgun (WGS) entry which is preliminary data.</text>
</comment>
<proteinExistence type="predicted"/>
<evidence type="ECO:0000313" key="2">
    <source>
        <dbReference type="Proteomes" id="UP001285263"/>
    </source>
</evidence>
<reference evidence="1 2" key="1">
    <citation type="submission" date="2023-11" db="EMBL/GenBank/DDBJ databases">
        <title>Paucibacter sp. nov., isolated from fresh soil in Korea.</title>
        <authorList>
            <person name="Le N.T.T."/>
        </authorList>
    </citation>
    <scope>NUCLEOTIDE SEQUENCE [LARGE SCALE GENOMIC DNA]</scope>
    <source>
        <strain evidence="1 2">R3-3</strain>
    </source>
</reference>
<accession>A0ABU5DL76</accession>
<protein>
    <submittedName>
        <fullName evidence="1">Uncharacterized protein</fullName>
    </submittedName>
</protein>